<dbReference type="Proteomes" id="UP001266305">
    <property type="component" value="Unassembled WGS sequence"/>
</dbReference>
<protein>
    <submittedName>
        <fullName evidence="1">Uncharacterized protein</fullName>
    </submittedName>
</protein>
<reference evidence="1 2" key="1">
    <citation type="submission" date="2023-05" db="EMBL/GenBank/DDBJ databases">
        <title>B98-5 Cell Line De Novo Hybrid Assembly: An Optical Mapping Approach.</title>
        <authorList>
            <person name="Kananen K."/>
            <person name="Auerbach J.A."/>
            <person name="Kautto E."/>
            <person name="Blachly J.S."/>
        </authorList>
    </citation>
    <scope>NUCLEOTIDE SEQUENCE [LARGE SCALE GENOMIC DNA]</scope>
    <source>
        <strain evidence="1">B95-8</strain>
        <tissue evidence="1">Cell line</tissue>
    </source>
</reference>
<gene>
    <name evidence="1" type="ORF">P7K49_027496</name>
</gene>
<name>A0ABQ9UAW0_SAGOE</name>
<evidence type="ECO:0000313" key="2">
    <source>
        <dbReference type="Proteomes" id="UP001266305"/>
    </source>
</evidence>
<sequence>MNLHNKLMSRTRNRETTRLIAFGDFHKLHYFQAIPAEPPWPGAFQRLSFGLRKGGPAHAIKTQLEIQTEMYSSLSWEELAGDTVAFTMVGWLSHRKLSYKTESMLNGFGWDALSSVKPLPVFASVMIYFAD</sequence>
<organism evidence="1 2">
    <name type="scientific">Saguinus oedipus</name>
    <name type="common">Cotton-top tamarin</name>
    <name type="synonym">Oedipomidas oedipus</name>
    <dbReference type="NCBI Taxonomy" id="9490"/>
    <lineage>
        <taxon>Eukaryota</taxon>
        <taxon>Metazoa</taxon>
        <taxon>Chordata</taxon>
        <taxon>Craniata</taxon>
        <taxon>Vertebrata</taxon>
        <taxon>Euteleostomi</taxon>
        <taxon>Mammalia</taxon>
        <taxon>Eutheria</taxon>
        <taxon>Euarchontoglires</taxon>
        <taxon>Primates</taxon>
        <taxon>Haplorrhini</taxon>
        <taxon>Platyrrhini</taxon>
        <taxon>Cebidae</taxon>
        <taxon>Callitrichinae</taxon>
        <taxon>Saguinus</taxon>
    </lineage>
</organism>
<dbReference type="EMBL" id="JASSZA010000014">
    <property type="protein sequence ID" value="KAK2093758.1"/>
    <property type="molecule type" value="Genomic_DNA"/>
</dbReference>
<comment type="caution">
    <text evidence="1">The sequence shown here is derived from an EMBL/GenBank/DDBJ whole genome shotgun (WGS) entry which is preliminary data.</text>
</comment>
<evidence type="ECO:0000313" key="1">
    <source>
        <dbReference type="EMBL" id="KAK2093758.1"/>
    </source>
</evidence>
<keyword evidence="2" id="KW-1185">Reference proteome</keyword>
<accession>A0ABQ9UAW0</accession>
<proteinExistence type="predicted"/>